<evidence type="ECO:0000313" key="1">
    <source>
        <dbReference type="EMBL" id="OGC56140.1"/>
    </source>
</evidence>
<accession>A0A1F4VGR8</accession>
<dbReference type="STRING" id="1802619.A2797_02175"/>
<name>A0A1F4VGR8_UNCKA</name>
<reference evidence="1 2" key="1">
    <citation type="journal article" date="2016" name="Nat. Commun.">
        <title>Thousands of microbial genomes shed light on interconnected biogeochemical processes in an aquifer system.</title>
        <authorList>
            <person name="Anantharaman K."/>
            <person name="Brown C.T."/>
            <person name="Hug L.A."/>
            <person name="Sharon I."/>
            <person name="Castelle C.J."/>
            <person name="Probst A.J."/>
            <person name="Thomas B.C."/>
            <person name="Singh A."/>
            <person name="Wilkins M.J."/>
            <person name="Karaoz U."/>
            <person name="Brodie E.L."/>
            <person name="Williams K.H."/>
            <person name="Hubbard S.S."/>
            <person name="Banfield J.F."/>
        </authorList>
    </citation>
    <scope>NUCLEOTIDE SEQUENCE [LARGE SCALE GENOMIC DNA]</scope>
</reference>
<organism evidence="1 2">
    <name type="scientific">candidate division WWE3 bacterium RIFCSPHIGHO2_01_FULL_48_15</name>
    <dbReference type="NCBI Taxonomy" id="1802619"/>
    <lineage>
        <taxon>Bacteria</taxon>
        <taxon>Katanobacteria</taxon>
    </lineage>
</organism>
<comment type="caution">
    <text evidence="1">The sequence shown here is derived from an EMBL/GenBank/DDBJ whole genome shotgun (WGS) entry which is preliminary data.</text>
</comment>
<evidence type="ECO:0000313" key="2">
    <source>
        <dbReference type="Proteomes" id="UP000179005"/>
    </source>
</evidence>
<proteinExistence type="predicted"/>
<protein>
    <recommendedName>
        <fullName evidence="3">DUF86 domain-containing protein</fullName>
    </recommendedName>
</protein>
<evidence type="ECO:0008006" key="3">
    <source>
        <dbReference type="Google" id="ProtNLM"/>
    </source>
</evidence>
<dbReference type="EMBL" id="MEVC01000003">
    <property type="protein sequence ID" value="OGC56140.1"/>
    <property type="molecule type" value="Genomic_DNA"/>
</dbReference>
<gene>
    <name evidence="1" type="ORF">A2797_02175</name>
</gene>
<dbReference type="AlphaFoldDB" id="A0A1F4VGR8"/>
<dbReference type="Proteomes" id="UP000179005">
    <property type="component" value="Unassembled WGS sequence"/>
</dbReference>
<sequence>MFLGLFGGNKSSERGRRATTGFLKPYDKARITSEWGRIEQLVSAGSPSAIKEAVLAADKLLDYALAQISSGETMGERLKNSFSAFPRDVYQGLWDAHKARNAMVHEINYDLSVLMAKEVLGKFKRGFMALGASLSN</sequence>